<reference evidence="1" key="1">
    <citation type="submission" date="2022-02" db="EMBL/GenBank/DDBJ databases">
        <title>Plant Genome Project.</title>
        <authorList>
            <person name="Zhang R.-G."/>
        </authorList>
    </citation>
    <scope>NUCLEOTIDE SEQUENCE</scope>
    <source>
        <strain evidence="1">AT1</strain>
    </source>
</reference>
<organism evidence="1 2">
    <name type="scientific">Rhododendron molle</name>
    <name type="common">Chinese azalea</name>
    <name type="synonym">Azalea mollis</name>
    <dbReference type="NCBI Taxonomy" id="49168"/>
    <lineage>
        <taxon>Eukaryota</taxon>
        <taxon>Viridiplantae</taxon>
        <taxon>Streptophyta</taxon>
        <taxon>Embryophyta</taxon>
        <taxon>Tracheophyta</taxon>
        <taxon>Spermatophyta</taxon>
        <taxon>Magnoliopsida</taxon>
        <taxon>eudicotyledons</taxon>
        <taxon>Gunneridae</taxon>
        <taxon>Pentapetalae</taxon>
        <taxon>asterids</taxon>
        <taxon>Ericales</taxon>
        <taxon>Ericaceae</taxon>
        <taxon>Ericoideae</taxon>
        <taxon>Rhodoreae</taxon>
        <taxon>Rhododendron</taxon>
    </lineage>
</organism>
<evidence type="ECO:0000313" key="1">
    <source>
        <dbReference type="EMBL" id="KAI8551924.1"/>
    </source>
</evidence>
<name>A0ACC0NFR1_RHOML</name>
<accession>A0ACC0NFR1</accession>
<keyword evidence="2" id="KW-1185">Reference proteome</keyword>
<sequence length="1263" mass="142992">MFVVEQIVSKTSEVACAVGFRHIGYLYHYNENIQNLEVEAEGLEGMLRRINEMAERALRNAQVIEPDVEKWQNDAKKVLDEVATFLGDKVRSNTRCVKCWCPNPMWRYRLGKESKLKTFRVTSLKERGTKYLPVQLSLAHPAPPPESPLTTHEDFDSRQEIFKRILEALKDPTINMIGVHGAGGVGKTRMVNEVRNQAKRDGLFNDVAFAVVSRNLDKKNVQGELAAQLGLTLHDHGRAERLLTRLQDGKKNLVILDDVWNPLDLEEIGIPTATDHGNKEGCCKVLVTSRKNLFHMMTPKARNKEFFIPVLEKKEARTLFMKTAEIFVNSHEEMPSEAKEVCDECGGLPIAILAVAKALKGKGSYAWKDALRQLKSSNFNKILDIDPKLFPSLKLSYDLLEPEDARSCFLLCSLFPEDAEISIDDLVRYSFGMRLLDPTLSTTLEDVRNRVLTVVESLKASCLLLDGKDYNTVKMHDVIRDVAISVAKDEKRYLVKHDLKKWPERVTYEHYSAISLMSEYFREIPSELGCKELHTLVLRSKDSSLPDSFFNGMETNLEVLDLSGMAIESLPLSLSKLVKLRMLFLPNRIRNLSLLGELKSLEILRPDGIDKLTPEITQLTCLKLLDLGNNMRLRVIPPNVLSNLTRLEELCIPDDFDQWQDEGTNIERKNASLVELNLLTCLTTLKVHIPQGKSSPNNLCFENLVRFGISIGEHFGTFSTVGFDELKVSSTSILKLSGVHLEDKFKVLLVKSEVLYLRKVKGLEEVLHYRDGSGFFNLKYLQVRECDGEHLLGRPEQFLQTPQQSMSRSFCNLSTLGVTNCTFKYLFNLSVARRLEQLQVLNVEYCSNMEVIVGNERHGDDEEINFPRLKELNLERLPNLKSFCPSKRPNSITGPSNSSPEHPLFCEKAVFPALEKLYIIWLGNISEIWDKTFKPVLMKEGTGSFSQLRSLKVIRCHRLMNVVPSNLAPRLSNLETLQVHICDSVVHEVEDLTAVFPRLKRLSLYGLDKLRETGLKMKEDSLQGIDNVVYPNINDIFIVGNPNLESLFSASTSRSLAHLRSLVISISKLKAIVETSKERDGVDDEPFVFPELYRMDLSGMADLQSFSNSYGPEESLFNQKVVFPCLSDLKISRLGNAKGIWDRTPPAGSFQKLTILMLKACQNLLYVAPSELLASLQQLEVLRIESCMLLEEVFINKGLDSGEGIVPKHGPSSEEVDTNVVLPRLRYIQLDDLPRLKSFCSGRKLPSSVRSRIYKCPLLETPF</sequence>
<gene>
    <name evidence="1" type="ORF">RHMOL_Rhmol06G0225000</name>
</gene>
<dbReference type="Proteomes" id="UP001062846">
    <property type="component" value="Chromosome 6"/>
</dbReference>
<dbReference type="EMBL" id="CM046393">
    <property type="protein sequence ID" value="KAI8551924.1"/>
    <property type="molecule type" value="Genomic_DNA"/>
</dbReference>
<protein>
    <submittedName>
        <fullName evidence="1">Uncharacterized protein</fullName>
    </submittedName>
</protein>
<comment type="caution">
    <text evidence="1">The sequence shown here is derived from an EMBL/GenBank/DDBJ whole genome shotgun (WGS) entry which is preliminary data.</text>
</comment>
<evidence type="ECO:0000313" key="2">
    <source>
        <dbReference type="Proteomes" id="UP001062846"/>
    </source>
</evidence>
<proteinExistence type="predicted"/>